<comment type="caution">
    <text evidence="4">The sequence shown here is derived from an EMBL/GenBank/DDBJ whole genome shotgun (WGS) entry which is preliminary data.</text>
</comment>
<dbReference type="PANTHER" id="PTHR30055:SF146">
    <property type="entry name" value="HTH-TYPE TRANSCRIPTIONAL DUAL REGULATOR CECR"/>
    <property type="match status" value="1"/>
</dbReference>
<keyword evidence="1 2" id="KW-0238">DNA-binding</keyword>
<protein>
    <submittedName>
        <fullName evidence="4">Transcriptional regulator</fullName>
    </submittedName>
</protein>
<dbReference type="PRINTS" id="PR00455">
    <property type="entry name" value="HTHTETR"/>
</dbReference>
<dbReference type="Proteomes" id="UP000197068">
    <property type="component" value="Unassembled WGS sequence"/>
</dbReference>
<keyword evidence="5" id="KW-1185">Reference proteome</keyword>
<dbReference type="InterPro" id="IPR039536">
    <property type="entry name" value="TetR_C_Proteobacteria"/>
</dbReference>
<proteinExistence type="predicted"/>
<dbReference type="EMBL" id="BDQM01000017">
    <property type="protein sequence ID" value="GAW96668.1"/>
    <property type="molecule type" value="Genomic_DNA"/>
</dbReference>
<sequence>MAKPVSEENETLSDRGLLIRDAAEQLFFQHGFDETSLEMIINETGGSRRSIYNEFGNKQGLLLAVVNRQVYKQAHTLTDIHRELSAKAALNDVCFRFAQGMLSPTMMSLFRLVVQQVVKFPELGEVINQRGRIMGILPLADYLYWLTEQQVLTIEDCHFSAQMLIEMTKGPLHTQALLLPNTVITDDEIRQQVHSAVDIFFKAHQI</sequence>
<feature type="DNA-binding region" description="H-T-H motif" evidence="2">
    <location>
        <begin position="36"/>
        <end position="55"/>
    </location>
</feature>
<dbReference type="PROSITE" id="PS50977">
    <property type="entry name" value="HTH_TETR_2"/>
    <property type="match status" value="1"/>
</dbReference>
<dbReference type="PANTHER" id="PTHR30055">
    <property type="entry name" value="HTH-TYPE TRANSCRIPTIONAL REGULATOR RUTR"/>
    <property type="match status" value="1"/>
</dbReference>
<evidence type="ECO:0000313" key="4">
    <source>
        <dbReference type="EMBL" id="GAW96668.1"/>
    </source>
</evidence>
<dbReference type="InterPro" id="IPR001647">
    <property type="entry name" value="HTH_TetR"/>
</dbReference>
<dbReference type="InterPro" id="IPR050109">
    <property type="entry name" value="HTH-type_TetR-like_transc_reg"/>
</dbReference>
<evidence type="ECO:0000259" key="3">
    <source>
        <dbReference type="PROSITE" id="PS50977"/>
    </source>
</evidence>
<dbReference type="Pfam" id="PF14246">
    <property type="entry name" value="TetR_C_7"/>
    <property type="match status" value="1"/>
</dbReference>
<dbReference type="InterPro" id="IPR009057">
    <property type="entry name" value="Homeodomain-like_sf"/>
</dbReference>
<feature type="domain" description="HTH tetR-type" evidence="3">
    <location>
        <begin position="13"/>
        <end position="73"/>
    </location>
</feature>
<dbReference type="Gene3D" id="1.10.357.10">
    <property type="entry name" value="Tetracycline Repressor, domain 2"/>
    <property type="match status" value="1"/>
</dbReference>
<reference evidence="4 5" key="1">
    <citation type="submission" date="2017-06" db="EMBL/GenBank/DDBJ databases">
        <title>Whole Genome Sequences of Colwellia marinimaniae MTCD1.</title>
        <authorList>
            <person name="Kusumoto H."/>
            <person name="Inoue M."/>
            <person name="Tanikawa K."/>
            <person name="Maeji H."/>
            <person name="Cameron J.H."/>
            <person name="Bartlett D.H."/>
        </authorList>
    </citation>
    <scope>NUCLEOTIDE SEQUENCE [LARGE SCALE GENOMIC DNA]</scope>
    <source>
        <strain evidence="4 5">MTCD1</strain>
    </source>
</reference>
<evidence type="ECO:0000256" key="1">
    <source>
        <dbReference type="ARBA" id="ARBA00023125"/>
    </source>
</evidence>
<gene>
    <name evidence="4" type="primary">nalC</name>
    <name evidence="4" type="ORF">MTCD1_02287</name>
</gene>
<dbReference type="Gene3D" id="1.10.10.60">
    <property type="entry name" value="Homeodomain-like"/>
    <property type="match status" value="1"/>
</dbReference>
<accession>A0ABQ0MWC5</accession>
<dbReference type="Pfam" id="PF00440">
    <property type="entry name" value="TetR_N"/>
    <property type="match status" value="1"/>
</dbReference>
<evidence type="ECO:0000313" key="5">
    <source>
        <dbReference type="Proteomes" id="UP000197068"/>
    </source>
</evidence>
<organism evidence="4 5">
    <name type="scientific">Colwellia marinimaniae</name>
    <dbReference type="NCBI Taxonomy" id="1513592"/>
    <lineage>
        <taxon>Bacteria</taxon>
        <taxon>Pseudomonadati</taxon>
        <taxon>Pseudomonadota</taxon>
        <taxon>Gammaproteobacteria</taxon>
        <taxon>Alteromonadales</taxon>
        <taxon>Colwelliaceae</taxon>
        <taxon>Colwellia</taxon>
    </lineage>
</organism>
<evidence type="ECO:0000256" key="2">
    <source>
        <dbReference type="PROSITE-ProRule" id="PRU00335"/>
    </source>
</evidence>
<dbReference type="RefSeq" id="WP_057179683.1">
    <property type="nucleotide sequence ID" value="NZ_BDQM01000017.1"/>
</dbReference>
<dbReference type="SUPFAM" id="SSF46689">
    <property type="entry name" value="Homeodomain-like"/>
    <property type="match status" value="1"/>
</dbReference>
<name>A0ABQ0MWC5_9GAMM</name>